<organism evidence="2 4">
    <name type="scientific">Cochliobolus heterostrophus (strain C5 / ATCC 48332 / race O)</name>
    <name type="common">Southern corn leaf blight fungus</name>
    <name type="synonym">Bipolaris maydis</name>
    <dbReference type="NCBI Taxonomy" id="701091"/>
    <lineage>
        <taxon>Eukaryota</taxon>
        <taxon>Fungi</taxon>
        <taxon>Dikarya</taxon>
        <taxon>Ascomycota</taxon>
        <taxon>Pezizomycotina</taxon>
        <taxon>Dothideomycetes</taxon>
        <taxon>Pleosporomycetidae</taxon>
        <taxon>Pleosporales</taxon>
        <taxon>Pleosporineae</taxon>
        <taxon>Pleosporaceae</taxon>
        <taxon>Bipolaris</taxon>
    </lineage>
</organism>
<dbReference type="Proteomes" id="UP000016936">
    <property type="component" value="Unassembled WGS sequence"/>
</dbReference>
<dbReference type="EMBL" id="KB445626">
    <property type="protein sequence ID" value="EMD84717.1"/>
    <property type="molecule type" value="Genomic_DNA"/>
</dbReference>
<feature type="region of interest" description="Disordered" evidence="1">
    <location>
        <begin position="1"/>
        <end position="21"/>
    </location>
</feature>
<sequence>MHDVNLHKSSVHDRASNSGDVPQRVWSDCIAIMSTLPGPHLEPRLTWNQGS</sequence>
<dbReference type="AlphaFoldDB" id="M2U9T0"/>
<reference evidence="2" key="2">
    <citation type="submission" date="2012-06" db="EMBL/GenBank/DDBJ databases">
        <title>Comparative genome structure, secondary metabolite and effector coding capacity across Cochliobolus pathogens.</title>
        <authorList>
            <consortium name="US DOE Joint Genome Institute (JGI-PGF)"/>
            <person name="Condon B.J."/>
            <person name="Leng Y."/>
            <person name="Wu D."/>
            <person name="Bushley K.E."/>
            <person name="Ohm R.A."/>
            <person name="Otillar R."/>
            <person name="Martin J."/>
            <person name="Schackwitz W."/>
            <person name="Grimwood J."/>
            <person name="MohdZainudin N."/>
            <person name="Xue C."/>
            <person name="Wang R."/>
            <person name="Dhillon B."/>
            <person name="Tu Z.J."/>
            <person name="Steffenson B.J."/>
            <person name="Salamov A."/>
            <person name="Sun H."/>
            <person name="Lowry S."/>
            <person name="LaButti K."/>
            <person name="Han J."/>
            <person name="Copeland A."/>
            <person name="Lindquist E."/>
            <person name="Lucas S."/>
            <person name="Barry K."/>
            <person name="Schmutz J."/>
            <person name="Baker S."/>
            <person name="Grigoriev I.V."/>
            <person name="Zhong S."/>
            <person name="Turgeon B.G."/>
        </authorList>
    </citation>
    <scope>NUCLEOTIDE SEQUENCE</scope>
    <source>
        <strain evidence="2">C5</strain>
    </source>
</reference>
<accession>M2U9T0</accession>
<reference evidence="4" key="3">
    <citation type="journal article" date="2013" name="PLoS Genet.">
        <title>Comparative genome structure, secondary metabolite, and effector coding capacity across Cochliobolus pathogens.</title>
        <authorList>
            <person name="Condon B.J."/>
            <person name="Leng Y."/>
            <person name="Wu D."/>
            <person name="Bushley K.E."/>
            <person name="Ohm R.A."/>
            <person name="Otillar R."/>
            <person name="Martin J."/>
            <person name="Schackwitz W."/>
            <person name="Grimwood J."/>
            <person name="MohdZainudin N."/>
            <person name="Xue C."/>
            <person name="Wang R."/>
            <person name="Manning V.A."/>
            <person name="Dhillon B."/>
            <person name="Tu Z.J."/>
            <person name="Steffenson B.J."/>
            <person name="Salamov A."/>
            <person name="Sun H."/>
            <person name="Lowry S."/>
            <person name="LaButti K."/>
            <person name="Han J."/>
            <person name="Copeland A."/>
            <person name="Lindquist E."/>
            <person name="Barry K."/>
            <person name="Schmutz J."/>
            <person name="Baker S.E."/>
            <person name="Ciuffetti L.M."/>
            <person name="Grigoriev I.V."/>
            <person name="Zhong S."/>
            <person name="Turgeon B.G."/>
        </authorList>
    </citation>
    <scope>NUCLEOTIDE SEQUENCE [LARGE SCALE GENOMIC DNA]</scope>
    <source>
        <strain evidence="4">C5 / ATCC 48332 / race O</strain>
    </source>
</reference>
<dbReference type="EMBL" id="KB445581">
    <property type="protein sequence ID" value="EMD88033.1"/>
    <property type="molecule type" value="Genomic_DNA"/>
</dbReference>
<keyword evidence="4" id="KW-1185">Reference proteome</keyword>
<reference evidence="2 4" key="1">
    <citation type="journal article" date="2012" name="PLoS Pathog.">
        <title>Diverse lifestyles and strategies of plant pathogenesis encoded in the genomes of eighteen Dothideomycetes fungi.</title>
        <authorList>
            <person name="Ohm R.A."/>
            <person name="Feau N."/>
            <person name="Henrissat B."/>
            <person name="Schoch C.L."/>
            <person name="Horwitz B.A."/>
            <person name="Barry K.W."/>
            <person name="Condon B.J."/>
            <person name="Copeland A.C."/>
            <person name="Dhillon B."/>
            <person name="Glaser F."/>
            <person name="Hesse C.N."/>
            <person name="Kosti I."/>
            <person name="LaButti K."/>
            <person name="Lindquist E.A."/>
            <person name="Lucas S."/>
            <person name="Salamov A.A."/>
            <person name="Bradshaw R.E."/>
            <person name="Ciuffetti L."/>
            <person name="Hamelin R.C."/>
            <person name="Kema G.H.J."/>
            <person name="Lawrence C."/>
            <person name="Scott J.A."/>
            <person name="Spatafora J.W."/>
            <person name="Turgeon B.G."/>
            <person name="de Wit P.J.G.M."/>
            <person name="Zhong S."/>
            <person name="Goodwin S.B."/>
            <person name="Grigoriev I.V."/>
        </authorList>
    </citation>
    <scope>NUCLEOTIDE SEQUENCE [LARGE SCALE GENOMIC DNA]</scope>
    <source>
        <strain evidence="2">C5</strain>
        <strain evidence="4">C5 / ATCC 48332 / race O</strain>
    </source>
</reference>
<evidence type="ECO:0000313" key="4">
    <source>
        <dbReference type="Proteomes" id="UP000016936"/>
    </source>
</evidence>
<evidence type="ECO:0000313" key="3">
    <source>
        <dbReference type="EMBL" id="EMD88033.1"/>
    </source>
</evidence>
<proteinExistence type="predicted"/>
<feature type="compositionally biased region" description="Basic and acidic residues" evidence="1">
    <location>
        <begin position="1"/>
        <end position="15"/>
    </location>
</feature>
<evidence type="ECO:0000256" key="1">
    <source>
        <dbReference type="SAM" id="MobiDB-lite"/>
    </source>
</evidence>
<evidence type="ECO:0000313" key="2">
    <source>
        <dbReference type="EMBL" id="EMD84717.1"/>
    </source>
</evidence>
<dbReference type="HOGENOM" id="CLU_3106198_0_0_1"/>
<protein>
    <submittedName>
        <fullName evidence="2">Uncharacterized protein</fullName>
    </submittedName>
</protein>
<gene>
    <name evidence="3" type="ORF">COCHEDRAFT_1023288</name>
    <name evidence="2" type="ORF">COCHEDRAFT_1024872</name>
</gene>
<name>M2U9T0_COCH5</name>